<feature type="transmembrane region" description="Helical" evidence="2">
    <location>
        <begin position="36"/>
        <end position="58"/>
    </location>
</feature>
<evidence type="ECO:0000256" key="2">
    <source>
        <dbReference type="SAM" id="Phobius"/>
    </source>
</evidence>
<name>A0ABS1HI57_9BACT</name>
<protein>
    <submittedName>
        <fullName evidence="5">Carboxypeptidase-like regulatory domain-containing protein</fullName>
    </submittedName>
</protein>
<evidence type="ECO:0000313" key="6">
    <source>
        <dbReference type="Proteomes" id="UP000605676"/>
    </source>
</evidence>
<feature type="domain" description="Peptidase M56" evidence="4">
    <location>
        <begin position="130"/>
        <end position="257"/>
    </location>
</feature>
<feature type="region of interest" description="Disordered" evidence="1">
    <location>
        <begin position="417"/>
        <end position="447"/>
    </location>
</feature>
<dbReference type="EMBL" id="JAENRR010000013">
    <property type="protein sequence ID" value="MBK3517155.1"/>
    <property type="molecule type" value="Genomic_DNA"/>
</dbReference>
<dbReference type="InterPro" id="IPR008756">
    <property type="entry name" value="Peptidase_M56"/>
</dbReference>
<comment type="caution">
    <text evidence="5">The sequence shown here is derived from an EMBL/GenBank/DDBJ whole genome shotgun (WGS) entry which is preliminary data.</text>
</comment>
<reference evidence="5 6" key="1">
    <citation type="submission" date="2021-01" db="EMBL/GenBank/DDBJ databases">
        <title>Carboxyliciviraga sp.nov., isolated from coastal sediments.</title>
        <authorList>
            <person name="Lu D."/>
            <person name="Zhang T."/>
        </authorList>
    </citation>
    <scope>NUCLEOTIDE SEQUENCE [LARGE SCALE GENOMIC DNA]</scope>
    <source>
        <strain evidence="5 6">N1Y132</strain>
    </source>
</reference>
<feature type="transmembrane region" description="Helical" evidence="2">
    <location>
        <begin position="6"/>
        <end position="24"/>
    </location>
</feature>
<dbReference type="CDD" id="cd07341">
    <property type="entry name" value="M56_BlaR1_MecR1_like"/>
    <property type="match status" value="1"/>
</dbReference>
<dbReference type="InterPro" id="IPR051045">
    <property type="entry name" value="TonB-dependent_transducer"/>
</dbReference>
<dbReference type="PANTHER" id="PTHR33446">
    <property type="entry name" value="PROTEIN TONB-RELATED"/>
    <property type="match status" value="1"/>
</dbReference>
<dbReference type="InterPro" id="IPR037682">
    <property type="entry name" value="TonB_C"/>
</dbReference>
<feature type="transmembrane region" description="Helical" evidence="2">
    <location>
        <begin position="267"/>
        <end position="285"/>
    </location>
</feature>
<feature type="transmembrane region" description="Helical" evidence="2">
    <location>
        <begin position="89"/>
        <end position="111"/>
    </location>
</feature>
<keyword evidence="2" id="KW-1133">Transmembrane helix</keyword>
<gene>
    <name evidence="5" type="ORF">JIV24_07350</name>
</gene>
<keyword evidence="6" id="KW-1185">Reference proteome</keyword>
<dbReference type="Pfam" id="PF03544">
    <property type="entry name" value="TonB_C"/>
    <property type="match status" value="1"/>
</dbReference>
<dbReference type="Gene3D" id="3.30.1150.10">
    <property type="match status" value="1"/>
</dbReference>
<dbReference type="Proteomes" id="UP000605676">
    <property type="component" value="Unassembled WGS sequence"/>
</dbReference>
<evidence type="ECO:0000259" key="3">
    <source>
        <dbReference type="Pfam" id="PF03544"/>
    </source>
</evidence>
<feature type="domain" description="TonB C-terminal" evidence="3">
    <location>
        <begin position="479"/>
        <end position="545"/>
    </location>
</feature>
<accession>A0ABS1HI57</accession>
<proteinExistence type="predicted"/>
<dbReference type="RefSeq" id="WP_200464381.1">
    <property type="nucleotide sequence ID" value="NZ_JAENRR010000013.1"/>
</dbReference>
<keyword evidence="2" id="KW-0812">Transmembrane</keyword>
<dbReference type="PANTHER" id="PTHR33446:SF2">
    <property type="entry name" value="PROTEIN TONB"/>
    <property type="match status" value="1"/>
</dbReference>
<dbReference type="SUPFAM" id="SSF49464">
    <property type="entry name" value="Carboxypeptidase regulatory domain-like"/>
    <property type="match status" value="1"/>
</dbReference>
<keyword evidence="2" id="KW-0472">Membrane</keyword>
<evidence type="ECO:0000256" key="1">
    <source>
        <dbReference type="SAM" id="MobiDB-lite"/>
    </source>
</evidence>
<dbReference type="SUPFAM" id="SSF74653">
    <property type="entry name" value="TolA/TonB C-terminal domain"/>
    <property type="match status" value="1"/>
</dbReference>
<sequence length="546" mass="62273">MELLTYFSRSFLIVFLFVAIYHLFLRNDAHYSTNRFFLLLGLIMAIILPAVELNYTVIVEAIRQDDAFVPIKPEVVNAVTVDSEVASNINWYVVGMCIYGLVTLFFILRLFHQLIQMLHLLRSSKALCVDGVNVCVHQKVEMPFVFGNRIFINDEAYLTPEYAEVYSHERIHLVQHHWIDVILSELFIVFQWFNPFAWYYSRLVKQNLEFIADQGVLNEGFQKEKYIQHIICETMGAEASVLANHFRFSQNKRRLKMMKNNRKSKWRLLKLLLVLPLIGGLLWAFSEPVYEYSSNPEEVNNKTTQDKKETFTVKGRIVVSDTLHIQKDRNKKPELKIVEGALPGTSIVIKGTTTGTVADMNGSFEVPASEGDILVVSFVGFNTREVKVEKGKDLYIALSPIAYELDPSAYRAKYKGKMVPPPPPSATKKEKEMIPPPPPPPTEDGKPVFYVVEDMPSYKGGMDGYFASLYTWITNAKEKTDLNGVVNVQFMVNAKGGISNIKALNRWDEKEAEHAVKIISELNDWKPGEQRGKPVSTTLIVPVEFD</sequence>
<dbReference type="Pfam" id="PF13715">
    <property type="entry name" value="CarbopepD_reg_2"/>
    <property type="match status" value="1"/>
</dbReference>
<evidence type="ECO:0000259" key="4">
    <source>
        <dbReference type="Pfam" id="PF05569"/>
    </source>
</evidence>
<dbReference type="Pfam" id="PF05569">
    <property type="entry name" value="Peptidase_M56"/>
    <property type="match status" value="1"/>
</dbReference>
<organism evidence="5 6">
    <name type="scientific">Carboxylicivirga marina</name>
    <dbReference type="NCBI Taxonomy" id="2800988"/>
    <lineage>
        <taxon>Bacteria</taxon>
        <taxon>Pseudomonadati</taxon>
        <taxon>Bacteroidota</taxon>
        <taxon>Bacteroidia</taxon>
        <taxon>Marinilabiliales</taxon>
        <taxon>Marinilabiliaceae</taxon>
        <taxon>Carboxylicivirga</taxon>
    </lineage>
</organism>
<evidence type="ECO:0000313" key="5">
    <source>
        <dbReference type="EMBL" id="MBK3517155.1"/>
    </source>
</evidence>
<dbReference type="InterPro" id="IPR008969">
    <property type="entry name" value="CarboxyPept-like_regulatory"/>
</dbReference>